<reference evidence="2" key="1">
    <citation type="submission" date="2022-11" db="EMBL/GenBank/DDBJ databases">
        <authorList>
            <person name="Petersen C."/>
        </authorList>
    </citation>
    <scope>NUCLEOTIDE SEQUENCE</scope>
    <source>
        <strain evidence="2">IBT 21917</strain>
    </source>
</reference>
<proteinExistence type="predicted"/>
<feature type="signal peptide" evidence="1">
    <location>
        <begin position="1"/>
        <end position="16"/>
    </location>
</feature>
<feature type="chain" id="PRO_5040985246" description="Lysine-specific metallo-endopeptidase domain-containing protein" evidence="1">
    <location>
        <begin position="17"/>
        <end position="342"/>
    </location>
</feature>
<keyword evidence="1" id="KW-0732">Signal</keyword>
<keyword evidence="3" id="KW-1185">Reference proteome</keyword>
<comment type="caution">
    <text evidence="2">The sequence shown here is derived from an EMBL/GenBank/DDBJ whole genome shotgun (WGS) entry which is preliminary data.</text>
</comment>
<accession>A0A9W9HNX3</accession>
<dbReference type="Proteomes" id="UP001146351">
    <property type="component" value="Unassembled WGS sequence"/>
</dbReference>
<dbReference type="OrthoDB" id="4359058at2759"/>
<sequence length="342" mass="39399">MLLSLYLLLLAGLVHAIPPNLSGWSQLIPRAYIFDKFKFIDCEGQDQELLEKAFYNVRDMLKLQLESVTDVQKYFVGMLSNEKPQMTPPLKNKIESFMMFYGQFDFSDQCEIADNIYRAEQVADAVRRIDQIMTDFAFSGSYSPKIFCSEKFFEYVRTEGNQDFYKNTQDAAQREFVLEFGGKAGVCGDRTTSAAMLYPTKGAADDWMIVCPFMFQKWRQMNFRHLSDYRAVPFEGFRGQYMDHIMLYTPEAYIFHELTHSAIIFNLMSVDHNGNQRENRIMLGDMEVFPGQGAYDFHGVEALARTSRNNPVKMVKNADTLTYHAGAVYLGQCNWAPDGVCR</sequence>
<evidence type="ECO:0000313" key="3">
    <source>
        <dbReference type="Proteomes" id="UP001146351"/>
    </source>
</evidence>
<evidence type="ECO:0008006" key="4">
    <source>
        <dbReference type="Google" id="ProtNLM"/>
    </source>
</evidence>
<dbReference type="AlphaFoldDB" id="A0A9W9HNX3"/>
<organism evidence="2 3">
    <name type="scientific">Penicillium capsulatum</name>
    <dbReference type="NCBI Taxonomy" id="69766"/>
    <lineage>
        <taxon>Eukaryota</taxon>
        <taxon>Fungi</taxon>
        <taxon>Dikarya</taxon>
        <taxon>Ascomycota</taxon>
        <taxon>Pezizomycotina</taxon>
        <taxon>Eurotiomycetes</taxon>
        <taxon>Eurotiomycetidae</taxon>
        <taxon>Eurotiales</taxon>
        <taxon>Aspergillaceae</taxon>
        <taxon>Penicillium</taxon>
    </lineage>
</organism>
<reference evidence="2" key="2">
    <citation type="journal article" date="2023" name="IMA Fungus">
        <title>Comparative genomic study of the Penicillium genus elucidates a diverse pangenome and 15 lateral gene transfer events.</title>
        <authorList>
            <person name="Petersen C."/>
            <person name="Sorensen T."/>
            <person name="Nielsen M.R."/>
            <person name="Sondergaard T.E."/>
            <person name="Sorensen J.L."/>
            <person name="Fitzpatrick D.A."/>
            <person name="Frisvad J.C."/>
            <person name="Nielsen K.L."/>
        </authorList>
    </citation>
    <scope>NUCLEOTIDE SEQUENCE</scope>
    <source>
        <strain evidence="2">IBT 21917</strain>
    </source>
</reference>
<dbReference type="EMBL" id="JAPQKO010000008">
    <property type="protein sequence ID" value="KAJ5151932.1"/>
    <property type="molecule type" value="Genomic_DNA"/>
</dbReference>
<evidence type="ECO:0000256" key="1">
    <source>
        <dbReference type="SAM" id="SignalP"/>
    </source>
</evidence>
<dbReference type="InterPro" id="IPR024079">
    <property type="entry name" value="MetalloPept_cat_dom_sf"/>
</dbReference>
<dbReference type="Gene3D" id="3.40.390.10">
    <property type="entry name" value="Collagenase (Catalytic Domain)"/>
    <property type="match status" value="1"/>
</dbReference>
<name>A0A9W9HNX3_9EURO</name>
<protein>
    <recommendedName>
        <fullName evidence="4">Lysine-specific metallo-endopeptidase domain-containing protein</fullName>
    </recommendedName>
</protein>
<dbReference type="GO" id="GO:0008237">
    <property type="term" value="F:metallopeptidase activity"/>
    <property type="evidence" value="ECO:0007669"/>
    <property type="project" value="InterPro"/>
</dbReference>
<gene>
    <name evidence="2" type="ORF">N7492_010227</name>
</gene>
<evidence type="ECO:0000313" key="2">
    <source>
        <dbReference type="EMBL" id="KAJ5151932.1"/>
    </source>
</evidence>